<name>A0A914ZXB1_PARUN</name>
<keyword evidence="3" id="KW-1185">Reference proteome</keyword>
<feature type="compositionally biased region" description="Basic and acidic residues" evidence="1">
    <location>
        <begin position="160"/>
        <end position="175"/>
    </location>
</feature>
<evidence type="ECO:0000256" key="2">
    <source>
        <dbReference type="SAM" id="Phobius"/>
    </source>
</evidence>
<proteinExistence type="predicted"/>
<dbReference type="Pfam" id="PF08524">
    <property type="entry name" value="rRNA_processing"/>
    <property type="match status" value="1"/>
</dbReference>
<feature type="transmembrane region" description="Helical" evidence="2">
    <location>
        <begin position="43"/>
        <end position="66"/>
    </location>
</feature>
<organism evidence="3 4">
    <name type="scientific">Parascaris univalens</name>
    <name type="common">Nematode worm</name>
    <dbReference type="NCBI Taxonomy" id="6257"/>
    <lineage>
        <taxon>Eukaryota</taxon>
        <taxon>Metazoa</taxon>
        <taxon>Ecdysozoa</taxon>
        <taxon>Nematoda</taxon>
        <taxon>Chromadorea</taxon>
        <taxon>Rhabditida</taxon>
        <taxon>Spirurina</taxon>
        <taxon>Ascaridomorpha</taxon>
        <taxon>Ascaridoidea</taxon>
        <taxon>Ascarididae</taxon>
        <taxon>Parascaris</taxon>
    </lineage>
</organism>
<dbReference type="InterPro" id="IPR013730">
    <property type="entry name" value="Fyv7/TAP26"/>
</dbReference>
<sequence length="218" mass="24747">MQDRGGGVRILGTTFGRSFSLHFNKSHVSSQSSQLHNPGYRSLIIGEIAPLTSAAVATIVMGMAMLSMTAASAKRVLCRNVVPDCLHLKMANSVVTSTRYERKNGGTTKDMTVEADCSQKILKPGQDPSTSEVPHRKKRRLHTYERARLAYERIQAERRAEVERRRAEREGRERALQSYLSTKRKMDKVLLKRNRKGQPKLNAQIEVLLEKIEKRMRD</sequence>
<dbReference type="GO" id="GO:0005634">
    <property type="term" value="C:nucleus"/>
    <property type="evidence" value="ECO:0007669"/>
    <property type="project" value="TreeGrafter"/>
</dbReference>
<evidence type="ECO:0000313" key="4">
    <source>
        <dbReference type="WBParaSite" id="PgB25_g014_t01"/>
    </source>
</evidence>
<dbReference type="PANTHER" id="PTHR15657:SF1">
    <property type="entry name" value="THYROID TRANSCRIPTION FACTOR 1-ASSOCIATED PROTEIN 26"/>
    <property type="match status" value="1"/>
</dbReference>
<feature type="region of interest" description="Disordered" evidence="1">
    <location>
        <begin position="160"/>
        <end position="179"/>
    </location>
</feature>
<dbReference type="Proteomes" id="UP000887569">
    <property type="component" value="Unplaced"/>
</dbReference>
<protein>
    <submittedName>
        <fullName evidence="4">ALMS motif domain-containing protein</fullName>
    </submittedName>
</protein>
<dbReference type="PRINTS" id="PR01854">
    <property type="entry name" value="BR22PROTEIN"/>
</dbReference>
<dbReference type="AlphaFoldDB" id="A0A914ZXB1"/>
<accession>A0A914ZXB1</accession>
<dbReference type="WBParaSite" id="PgB25_g014_t01">
    <property type="protein sequence ID" value="PgB25_g014_t01"/>
    <property type="gene ID" value="PgB25_g014"/>
</dbReference>
<keyword evidence="2" id="KW-0472">Membrane</keyword>
<evidence type="ECO:0000313" key="3">
    <source>
        <dbReference type="Proteomes" id="UP000887569"/>
    </source>
</evidence>
<evidence type="ECO:0000256" key="1">
    <source>
        <dbReference type="SAM" id="MobiDB-lite"/>
    </source>
</evidence>
<keyword evidence="2" id="KW-0812">Transmembrane</keyword>
<reference evidence="4" key="1">
    <citation type="submission" date="2022-11" db="UniProtKB">
        <authorList>
            <consortium name="WormBaseParasite"/>
        </authorList>
    </citation>
    <scope>IDENTIFICATION</scope>
</reference>
<dbReference type="PANTHER" id="PTHR15657">
    <property type="entry name" value="THYROID TRANSCRIPTION FACTOR 1-ASSOCIATED PROTEIN 26"/>
    <property type="match status" value="1"/>
</dbReference>
<keyword evidence="2" id="KW-1133">Transmembrane helix</keyword>